<evidence type="ECO:0000256" key="1">
    <source>
        <dbReference type="ARBA" id="ARBA00004123"/>
    </source>
</evidence>
<comment type="caution">
    <text evidence="6">The sequence shown here is derived from an EMBL/GenBank/DDBJ whole genome shotgun (WGS) entry which is preliminary data.</text>
</comment>
<protein>
    <recommendedName>
        <fullName evidence="5">CDAN1-interacting nuclease 1</fullName>
    </recommendedName>
</protein>
<accession>A0ABD2P4T6</accession>
<dbReference type="PANTHER" id="PTHR31661:SF1">
    <property type="entry name" value="CDAN1-INTERACTING NUCLEASE 1"/>
    <property type="match status" value="1"/>
</dbReference>
<dbReference type="PANTHER" id="PTHR31661">
    <property type="entry name" value="SIMILAR TO CDNA SEQUENCE BC052040"/>
    <property type="match status" value="1"/>
</dbReference>
<evidence type="ECO:0000256" key="5">
    <source>
        <dbReference type="ARBA" id="ARBA00023480"/>
    </source>
</evidence>
<dbReference type="InterPro" id="IPR029404">
    <property type="entry name" value="CDIN1"/>
</dbReference>
<keyword evidence="4" id="KW-0539">Nucleus</keyword>
<dbReference type="GO" id="GO:0005737">
    <property type="term" value="C:cytoplasm"/>
    <property type="evidence" value="ECO:0007669"/>
    <property type="project" value="UniProtKB-SubCell"/>
</dbReference>
<evidence type="ECO:0000256" key="4">
    <source>
        <dbReference type="ARBA" id="ARBA00023242"/>
    </source>
</evidence>
<dbReference type="Pfam" id="PF14811">
    <property type="entry name" value="TPD"/>
    <property type="match status" value="1"/>
</dbReference>
<dbReference type="GO" id="GO:0005634">
    <property type="term" value="C:nucleus"/>
    <property type="evidence" value="ECO:0007669"/>
    <property type="project" value="UniProtKB-SubCell"/>
</dbReference>
<name>A0ABD2P4T6_9CUCU</name>
<reference evidence="6 7" key="1">
    <citation type="journal article" date="2021" name="BMC Biol.">
        <title>Horizontally acquired antibacterial genes associated with adaptive radiation of ladybird beetles.</title>
        <authorList>
            <person name="Li H.S."/>
            <person name="Tang X.F."/>
            <person name="Huang Y.H."/>
            <person name="Xu Z.Y."/>
            <person name="Chen M.L."/>
            <person name="Du X.Y."/>
            <person name="Qiu B.Y."/>
            <person name="Chen P.T."/>
            <person name="Zhang W."/>
            <person name="Slipinski A."/>
            <person name="Escalona H.E."/>
            <person name="Waterhouse R.M."/>
            <person name="Zwick A."/>
            <person name="Pang H."/>
        </authorList>
    </citation>
    <scope>NUCLEOTIDE SEQUENCE [LARGE SCALE GENOMIC DNA]</scope>
    <source>
        <strain evidence="6">SYSU2018</strain>
    </source>
</reference>
<gene>
    <name evidence="6" type="ORF">HHI36_000352</name>
</gene>
<dbReference type="Proteomes" id="UP001516400">
    <property type="component" value="Unassembled WGS sequence"/>
</dbReference>
<evidence type="ECO:0000313" key="7">
    <source>
        <dbReference type="Proteomes" id="UP001516400"/>
    </source>
</evidence>
<dbReference type="EMBL" id="JABFTP020000185">
    <property type="protein sequence ID" value="KAL3285831.1"/>
    <property type="molecule type" value="Genomic_DNA"/>
</dbReference>
<evidence type="ECO:0000313" key="6">
    <source>
        <dbReference type="EMBL" id="KAL3285831.1"/>
    </source>
</evidence>
<comment type="subcellular location">
    <subcellularLocation>
        <location evidence="2">Cytoplasm</location>
    </subcellularLocation>
    <subcellularLocation>
        <location evidence="1">Nucleus</location>
    </subcellularLocation>
</comment>
<sequence length="279" mass="32522">MELNLYKEIAKCIREFKGLSIDCLTKLINDYPSLSKNTLASILSYEYQTRMKAVYYKNQIAKKRYWEMYINSLNKLESPGIILRIAKNEGIAPCLIAKLILQVYFEDYSGSMDTDKSSVNINVYMKNTALIPNMDLAYEVFLCTNYDNLYSPVADTIRNSIGQQYEIQLYKQVVEMGLAFRDEEYLRRYGYDKTPDIKLEVPVSIDGFIINWIESKALFGTEGVHKDYTANQYLSYWNRFGAGLVIYWFGYVETIKEQNNKCFLIQDHLPRNIVQIGKN</sequence>
<keyword evidence="3" id="KW-0963">Cytoplasm</keyword>
<evidence type="ECO:0000256" key="2">
    <source>
        <dbReference type="ARBA" id="ARBA00004496"/>
    </source>
</evidence>
<proteinExistence type="predicted"/>
<keyword evidence="7" id="KW-1185">Reference proteome</keyword>
<dbReference type="AlphaFoldDB" id="A0ABD2P4T6"/>
<evidence type="ECO:0000256" key="3">
    <source>
        <dbReference type="ARBA" id="ARBA00022490"/>
    </source>
</evidence>
<organism evidence="6 7">
    <name type="scientific">Cryptolaemus montrouzieri</name>
    <dbReference type="NCBI Taxonomy" id="559131"/>
    <lineage>
        <taxon>Eukaryota</taxon>
        <taxon>Metazoa</taxon>
        <taxon>Ecdysozoa</taxon>
        <taxon>Arthropoda</taxon>
        <taxon>Hexapoda</taxon>
        <taxon>Insecta</taxon>
        <taxon>Pterygota</taxon>
        <taxon>Neoptera</taxon>
        <taxon>Endopterygota</taxon>
        <taxon>Coleoptera</taxon>
        <taxon>Polyphaga</taxon>
        <taxon>Cucujiformia</taxon>
        <taxon>Coccinelloidea</taxon>
        <taxon>Coccinellidae</taxon>
        <taxon>Scymninae</taxon>
        <taxon>Scymnini</taxon>
        <taxon>Cryptolaemus</taxon>
    </lineage>
</organism>